<dbReference type="RefSeq" id="WP_163966853.1">
    <property type="nucleotide sequence ID" value="NZ_JAAIVB010000068.1"/>
</dbReference>
<dbReference type="SUPFAM" id="SSF54909">
    <property type="entry name" value="Dimeric alpha+beta barrel"/>
    <property type="match status" value="1"/>
</dbReference>
<reference evidence="2 3" key="1">
    <citation type="submission" date="2020-02" db="EMBL/GenBank/DDBJ databases">
        <authorList>
            <person name="Kim M.K."/>
        </authorList>
    </citation>
    <scope>NUCLEOTIDE SEQUENCE [LARGE SCALE GENOMIC DNA]</scope>
    <source>
        <strain evidence="2 3">17J57-3</strain>
    </source>
</reference>
<protein>
    <submittedName>
        <fullName evidence="2">DUF1330 domain-containing protein</fullName>
    </submittedName>
</protein>
<dbReference type="Gene3D" id="3.30.70.100">
    <property type="match status" value="1"/>
</dbReference>
<sequence length="100" mass="11193">MKKAYVVAEIAVTDAAGYEPYRTLSTQSVAQHGGQFIVRGGSREQREGEDASHHAGLRTVIVEFPSLEQARKWYDSVEYEHARKIRQANSTGRLFIVEGV</sequence>
<dbReference type="PANTHER" id="PTHR41521:SF4">
    <property type="entry name" value="BLR0684 PROTEIN"/>
    <property type="match status" value="1"/>
</dbReference>
<feature type="domain" description="DUF1330" evidence="1">
    <location>
        <begin position="3"/>
        <end position="100"/>
    </location>
</feature>
<evidence type="ECO:0000313" key="3">
    <source>
        <dbReference type="Proteomes" id="UP000482155"/>
    </source>
</evidence>
<name>A0A6B3SR90_9BURK</name>
<dbReference type="InterPro" id="IPR011008">
    <property type="entry name" value="Dimeric_a/b-barrel"/>
</dbReference>
<gene>
    <name evidence="2" type="ORF">G3574_19245</name>
</gene>
<proteinExistence type="predicted"/>
<dbReference type="Proteomes" id="UP000482155">
    <property type="component" value="Unassembled WGS sequence"/>
</dbReference>
<organism evidence="2 3">
    <name type="scientific">Noviherbaspirillum galbum</name>
    <dbReference type="NCBI Taxonomy" id="2709383"/>
    <lineage>
        <taxon>Bacteria</taxon>
        <taxon>Pseudomonadati</taxon>
        <taxon>Pseudomonadota</taxon>
        <taxon>Betaproteobacteria</taxon>
        <taxon>Burkholderiales</taxon>
        <taxon>Oxalobacteraceae</taxon>
        <taxon>Noviherbaspirillum</taxon>
    </lineage>
</organism>
<keyword evidence="3" id="KW-1185">Reference proteome</keyword>
<evidence type="ECO:0000313" key="2">
    <source>
        <dbReference type="EMBL" id="NEX63224.1"/>
    </source>
</evidence>
<dbReference type="PANTHER" id="PTHR41521">
    <property type="match status" value="1"/>
</dbReference>
<accession>A0A6B3SR90</accession>
<dbReference type="InterPro" id="IPR010753">
    <property type="entry name" value="DUF1330"/>
</dbReference>
<dbReference type="Pfam" id="PF07045">
    <property type="entry name" value="DUF1330"/>
    <property type="match status" value="1"/>
</dbReference>
<dbReference type="AlphaFoldDB" id="A0A6B3SR90"/>
<dbReference type="EMBL" id="JAAIVB010000068">
    <property type="protein sequence ID" value="NEX63224.1"/>
    <property type="molecule type" value="Genomic_DNA"/>
</dbReference>
<comment type="caution">
    <text evidence="2">The sequence shown here is derived from an EMBL/GenBank/DDBJ whole genome shotgun (WGS) entry which is preliminary data.</text>
</comment>
<evidence type="ECO:0000259" key="1">
    <source>
        <dbReference type="Pfam" id="PF07045"/>
    </source>
</evidence>